<dbReference type="Proteomes" id="UP000095280">
    <property type="component" value="Unplaced"/>
</dbReference>
<evidence type="ECO:0000256" key="1">
    <source>
        <dbReference type="SAM" id="MobiDB-lite"/>
    </source>
</evidence>
<keyword evidence="2" id="KW-1185">Reference proteome</keyword>
<proteinExistence type="predicted"/>
<evidence type="ECO:0000313" key="3">
    <source>
        <dbReference type="WBParaSite" id="maker-unitig_32839-snap-gene-0.1-mRNA-1"/>
    </source>
</evidence>
<name>A0A1I8FFP0_9PLAT</name>
<reference evidence="3" key="1">
    <citation type="submission" date="2016-11" db="UniProtKB">
        <authorList>
            <consortium name="WormBaseParasite"/>
        </authorList>
    </citation>
    <scope>IDENTIFICATION</scope>
</reference>
<sequence length="357" mass="37506">SGSCSSHTSRDGQVGRLPAAFFLSTAAAAPGRNLHAGDAVLWTPFRLRLDRGLLFYLVPDGRRRPQQQRRRRGGLNRWTTAGTPGCQAHLPKGLAAEPARAFCTSACGGGARPPACYTLRAWTAPQLRPLLTGGGARRGHLALDSEQAGCTGCGHGAEGRLLRQASTARTGGPSGTWAGLRRHPRWAWRSSRTACSGATCAPAPFTAIDKIRGQPLKLVLPPEHSGSVLSAVVYHSVRQALGGQAGSRRCTLRCHICIQAGGSPVCLCDQLSVMKDGVCVPSGDAGRKPGRKQPEPVAARDGSDAAAGQQQSLRSLPRWRVGPLLCLAAGAALAAACLRRHRRLNASTEATGLPKIN</sequence>
<dbReference type="AlphaFoldDB" id="A0A1I8FFP0"/>
<evidence type="ECO:0000313" key="2">
    <source>
        <dbReference type="Proteomes" id="UP000095280"/>
    </source>
</evidence>
<accession>A0A1I8FFP0</accession>
<protein>
    <submittedName>
        <fullName evidence="3">TNFR-Cys domain-containing protein</fullName>
    </submittedName>
</protein>
<feature type="region of interest" description="Disordered" evidence="1">
    <location>
        <begin position="282"/>
        <end position="311"/>
    </location>
</feature>
<dbReference type="WBParaSite" id="maker-unitig_32839-snap-gene-0.1-mRNA-1">
    <property type="protein sequence ID" value="maker-unitig_32839-snap-gene-0.1-mRNA-1"/>
    <property type="gene ID" value="maker-unitig_32839-snap-gene-0.1"/>
</dbReference>
<organism evidence="2 3">
    <name type="scientific">Macrostomum lignano</name>
    <dbReference type="NCBI Taxonomy" id="282301"/>
    <lineage>
        <taxon>Eukaryota</taxon>
        <taxon>Metazoa</taxon>
        <taxon>Spiralia</taxon>
        <taxon>Lophotrochozoa</taxon>
        <taxon>Platyhelminthes</taxon>
        <taxon>Rhabditophora</taxon>
        <taxon>Macrostomorpha</taxon>
        <taxon>Macrostomida</taxon>
        <taxon>Macrostomidae</taxon>
        <taxon>Macrostomum</taxon>
    </lineage>
</organism>